<feature type="compositionally biased region" description="Basic and acidic residues" evidence="7">
    <location>
        <begin position="23"/>
        <end position="33"/>
    </location>
</feature>
<evidence type="ECO:0000259" key="8">
    <source>
        <dbReference type="Pfam" id="PF01435"/>
    </source>
</evidence>
<keyword evidence="4 9" id="KW-0378">Hydrolase</keyword>
<proteinExistence type="predicted"/>
<keyword evidence="5" id="KW-0862">Zinc</keyword>
<dbReference type="Proteomes" id="UP000433050">
    <property type="component" value="Unassembled WGS sequence"/>
</dbReference>
<keyword evidence="2 9" id="KW-0645">Protease</keyword>
<dbReference type="CDD" id="cd07324">
    <property type="entry name" value="M48C_Oma1-like"/>
    <property type="match status" value="1"/>
</dbReference>
<dbReference type="EMBL" id="CACSAS010000001">
    <property type="protein sequence ID" value="CAA0108066.1"/>
    <property type="molecule type" value="Genomic_DNA"/>
</dbReference>
<dbReference type="PANTHER" id="PTHR22726">
    <property type="entry name" value="METALLOENDOPEPTIDASE OMA1"/>
    <property type="match status" value="1"/>
</dbReference>
<feature type="region of interest" description="Disordered" evidence="7">
    <location>
        <begin position="1"/>
        <end position="33"/>
    </location>
</feature>
<keyword evidence="10" id="KW-1185">Reference proteome</keyword>
<reference evidence="9 10" key="1">
    <citation type="submission" date="2019-12" db="EMBL/GenBank/DDBJ databases">
        <authorList>
            <person name="Reyes-Prieto M."/>
        </authorList>
    </citation>
    <scope>NUCLEOTIDE SEQUENCE [LARGE SCALE GENOMIC DNA]</scope>
    <source>
        <strain evidence="9">HF14-78462</strain>
    </source>
</reference>
<dbReference type="PANTHER" id="PTHR22726:SF1">
    <property type="entry name" value="METALLOENDOPEPTIDASE OMA1, MITOCHONDRIAL"/>
    <property type="match status" value="1"/>
</dbReference>
<organism evidence="9 10">
    <name type="scientific">Starkeya nomas</name>
    <dbReference type="NCBI Taxonomy" id="2666134"/>
    <lineage>
        <taxon>Bacteria</taxon>
        <taxon>Pseudomonadati</taxon>
        <taxon>Pseudomonadota</taxon>
        <taxon>Alphaproteobacteria</taxon>
        <taxon>Hyphomicrobiales</taxon>
        <taxon>Xanthobacteraceae</taxon>
        <taxon>Starkeya</taxon>
    </lineage>
</organism>
<evidence type="ECO:0000313" key="10">
    <source>
        <dbReference type="Proteomes" id="UP000433050"/>
    </source>
</evidence>
<dbReference type="AlphaFoldDB" id="A0A5S9PTA2"/>
<protein>
    <submittedName>
        <fullName evidence="9">Beta-barrel assembly-enhancing protease</fullName>
        <ecNumber evidence="9">3.4.-.-</ecNumber>
    </submittedName>
</protein>
<comment type="cofactor">
    <cofactor evidence="1">
        <name>Zn(2+)</name>
        <dbReference type="ChEBI" id="CHEBI:29105"/>
    </cofactor>
</comment>
<dbReference type="GO" id="GO:0016020">
    <property type="term" value="C:membrane"/>
    <property type="evidence" value="ECO:0007669"/>
    <property type="project" value="TreeGrafter"/>
</dbReference>
<name>A0A5S9PTA2_9HYPH</name>
<dbReference type="Pfam" id="PF01435">
    <property type="entry name" value="Peptidase_M48"/>
    <property type="match status" value="1"/>
</dbReference>
<dbReference type="Gene3D" id="3.30.2010.10">
    <property type="entry name" value="Metalloproteases ('zincins'), catalytic domain"/>
    <property type="match status" value="1"/>
</dbReference>
<evidence type="ECO:0000256" key="5">
    <source>
        <dbReference type="ARBA" id="ARBA00022833"/>
    </source>
</evidence>
<feature type="domain" description="Peptidase M48" evidence="8">
    <location>
        <begin position="100"/>
        <end position="284"/>
    </location>
</feature>
<gene>
    <name evidence="9" type="primary">bepA_4</name>
    <name evidence="9" type="ORF">STARVERO_03564</name>
</gene>
<evidence type="ECO:0000256" key="7">
    <source>
        <dbReference type="SAM" id="MobiDB-lite"/>
    </source>
</evidence>
<sequence length="520" mass="56374">MVRGRDGNEAGRGTVTESARSLGADRRAGETASRRPSLRAFVRALALGGTLLLGACAALEESRTANAPTPPPRLDEVLTPAQRQEHERLVSSYGGAYNNPKLQKQIEDVVTRLVAASERPNLHYRVTILNSPAVNAFALPNGSLYVTRGLLALASDNSELASVLAHEMAHVIANHAATREDQMKQAVLVSRVISDVVNDSDLGALALARSRISLASFSRGQELEADAIGVGISARAGFDPYGAERFLTTMGRQASIRSTSMSQSASTDTSDFLASHPATPERISIVMANAREYASPSKPGERDRKQYLSAIDGLVYGDDPKEGFVRGRRFFHPKLGFTFTAPEGFTLENTSQAVLGASSSGREALRLDAVRVAGDQSLAQYLSSGWIEGVEISTVESLVLNGFPAATAVARGEQWSFRMFAIRFGSDVYRLIFAARQLTPELDQAFRQAAETFRRVSIEEADNVKPLRLRIVTAGLTDTPERLAAKMDVQDKAMERFLILNGLNRGDKLAYGEQYKIIAE</sequence>
<dbReference type="GO" id="GO:0046872">
    <property type="term" value="F:metal ion binding"/>
    <property type="evidence" value="ECO:0007669"/>
    <property type="project" value="UniProtKB-KW"/>
</dbReference>
<dbReference type="InterPro" id="IPR051156">
    <property type="entry name" value="Mito/Outer_Membr_Metalloprot"/>
</dbReference>
<evidence type="ECO:0000256" key="3">
    <source>
        <dbReference type="ARBA" id="ARBA00022723"/>
    </source>
</evidence>
<evidence type="ECO:0000256" key="6">
    <source>
        <dbReference type="ARBA" id="ARBA00023049"/>
    </source>
</evidence>
<evidence type="ECO:0000256" key="4">
    <source>
        <dbReference type="ARBA" id="ARBA00022801"/>
    </source>
</evidence>
<evidence type="ECO:0000256" key="1">
    <source>
        <dbReference type="ARBA" id="ARBA00001947"/>
    </source>
</evidence>
<dbReference type="GO" id="GO:0004222">
    <property type="term" value="F:metalloendopeptidase activity"/>
    <property type="evidence" value="ECO:0007669"/>
    <property type="project" value="InterPro"/>
</dbReference>
<dbReference type="EC" id="3.4.-.-" evidence="9"/>
<dbReference type="GO" id="GO:0051603">
    <property type="term" value="P:proteolysis involved in protein catabolic process"/>
    <property type="evidence" value="ECO:0007669"/>
    <property type="project" value="TreeGrafter"/>
</dbReference>
<keyword evidence="6" id="KW-0482">Metalloprotease</keyword>
<evidence type="ECO:0000256" key="2">
    <source>
        <dbReference type="ARBA" id="ARBA00022670"/>
    </source>
</evidence>
<dbReference type="InterPro" id="IPR001915">
    <property type="entry name" value="Peptidase_M48"/>
</dbReference>
<evidence type="ECO:0000313" key="9">
    <source>
        <dbReference type="EMBL" id="CAA0108066.1"/>
    </source>
</evidence>
<accession>A0A5S9PTA2</accession>
<keyword evidence="3" id="KW-0479">Metal-binding</keyword>